<comment type="cofactor">
    <cofactor evidence="9">
        <name>iron-sulfur cluster</name>
        <dbReference type="ChEBI" id="CHEBI:30408"/>
    </cofactor>
</comment>
<dbReference type="GO" id="GO:0004527">
    <property type="term" value="F:exonuclease activity"/>
    <property type="evidence" value="ECO:0007669"/>
    <property type="project" value="UniProtKB-KW"/>
</dbReference>
<keyword evidence="12" id="KW-1185">Reference proteome</keyword>
<dbReference type="RefSeq" id="WP_106010891.1">
    <property type="nucleotide sequence ID" value="NZ_JALCPJ010000049.1"/>
</dbReference>
<organism evidence="11 12">
    <name type="scientific">Clostridium luticellarii</name>
    <dbReference type="NCBI Taxonomy" id="1691940"/>
    <lineage>
        <taxon>Bacteria</taxon>
        <taxon>Bacillati</taxon>
        <taxon>Bacillota</taxon>
        <taxon>Clostridia</taxon>
        <taxon>Eubacteriales</taxon>
        <taxon>Clostridiaceae</taxon>
        <taxon>Clostridium</taxon>
    </lineage>
</organism>
<protein>
    <recommendedName>
        <fullName evidence="9">CRISPR-associated exonuclease Cas4</fullName>
        <ecNumber evidence="9">3.1.12.1</ecNumber>
    </recommendedName>
</protein>
<reference evidence="11 12" key="1">
    <citation type="submission" date="2018-03" db="EMBL/GenBank/DDBJ databases">
        <title>Genome sequence of Clostridium luticellarii DSM 29923.</title>
        <authorList>
            <person name="Poehlein A."/>
            <person name="Daniel R."/>
        </authorList>
    </citation>
    <scope>NUCLEOTIDE SEQUENCE [LARGE SCALE GENOMIC DNA]</scope>
    <source>
        <strain evidence="11 12">DSM 29923</strain>
    </source>
</reference>
<evidence type="ECO:0000256" key="9">
    <source>
        <dbReference type="RuleBase" id="RU365022"/>
    </source>
</evidence>
<dbReference type="Pfam" id="PF01930">
    <property type="entry name" value="Cas_Cas4"/>
    <property type="match status" value="1"/>
</dbReference>
<dbReference type="EC" id="3.1.12.1" evidence="9"/>
<evidence type="ECO:0000256" key="5">
    <source>
        <dbReference type="ARBA" id="ARBA00023004"/>
    </source>
</evidence>
<keyword evidence="5 9" id="KW-0408">Iron</keyword>
<evidence type="ECO:0000256" key="1">
    <source>
        <dbReference type="ARBA" id="ARBA00022722"/>
    </source>
</evidence>
<keyword evidence="8 9" id="KW-0464">Manganese</keyword>
<dbReference type="PANTHER" id="PTHR37168">
    <property type="entry name" value="CRISPR-ASSOCIATED EXONUCLEASE CAS4"/>
    <property type="match status" value="1"/>
</dbReference>
<dbReference type="AlphaFoldDB" id="A0A2T0B8S4"/>
<dbReference type="NCBIfam" id="TIGR00372">
    <property type="entry name" value="cas4"/>
    <property type="match status" value="1"/>
</dbReference>
<dbReference type="GO" id="GO:0051536">
    <property type="term" value="F:iron-sulfur cluster binding"/>
    <property type="evidence" value="ECO:0007669"/>
    <property type="project" value="UniProtKB-KW"/>
</dbReference>
<dbReference type="EMBL" id="PVXP01000087">
    <property type="protein sequence ID" value="PRR80310.1"/>
    <property type="molecule type" value="Genomic_DNA"/>
</dbReference>
<dbReference type="OrthoDB" id="9794720at2"/>
<keyword evidence="1 9" id="KW-0540">Nuclease</keyword>
<evidence type="ECO:0000313" key="12">
    <source>
        <dbReference type="Proteomes" id="UP000237798"/>
    </source>
</evidence>
<sequence>MEFNLENFKVQGIKFNYYFICKRKLWLFNKGITMENNSERVMEGKIVHEDSYSRLKTREVLIDDILKLDIMDKDFVREIKITSKMKNVDRMQLLYYLYYLKQLGIEKKGVLNYVKEKRNEIVELDEKSELEIEKILVDINEILNEDKPPKIIKFPYCKKCAYYQFCFVKEVQ</sequence>
<dbReference type="GO" id="GO:0046872">
    <property type="term" value="F:metal ion binding"/>
    <property type="evidence" value="ECO:0007669"/>
    <property type="project" value="UniProtKB-KW"/>
</dbReference>
<dbReference type="InterPro" id="IPR022765">
    <property type="entry name" value="Dna2/Cas4_DUF83"/>
</dbReference>
<evidence type="ECO:0000256" key="7">
    <source>
        <dbReference type="ARBA" id="ARBA00023118"/>
    </source>
</evidence>
<dbReference type="InterPro" id="IPR011604">
    <property type="entry name" value="PDDEXK-like_dom_sf"/>
</dbReference>
<keyword evidence="4 9" id="KW-0269">Exonuclease</keyword>
<keyword evidence="7 9" id="KW-0051">Antiviral defense</keyword>
<gene>
    <name evidence="11" type="ORF">CLLU_33480</name>
</gene>
<keyword evidence="6 9" id="KW-0411">Iron-sulfur</keyword>
<evidence type="ECO:0000256" key="4">
    <source>
        <dbReference type="ARBA" id="ARBA00022839"/>
    </source>
</evidence>
<feature type="domain" description="DUF83" evidence="10">
    <location>
        <begin position="11"/>
        <end position="167"/>
    </location>
</feature>
<dbReference type="PANTHER" id="PTHR37168:SF1">
    <property type="entry name" value="CRISPR-ASSOCIATED EXONUCLEASE CAS4"/>
    <property type="match status" value="1"/>
</dbReference>
<dbReference type="InterPro" id="IPR013343">
    <property type="entry name" value="CRISPR-assoc_prot_Cas4"/>
</dbReference>
<evidence type="ECO:0000256" key="8">
    <source>
        <dbReference type="ARBA" id="ARBA00023211"/>
    </source>
</evidence>
<evidence type="ECO:0000259" key="10">
    <source>
        <dbReference type="Pfam" id="PF01930"/>
    </source>
</evidence>
<evidence type="ECO:0000313" key="11">
    <source>
        <dbReference type="EMBL" id="PRR80310.1"/>
    </source>
</evidence>
<evidence type="ECO:0000256" key="6">
    <source>
        <dbReference type="ARBA" id="ARBA00023014"/>
    </source>
</evidence>
<comment type="function">
    <text evidence="9">CRISPR (clustered regularly interspaced short palindromic repeat) is an adaptive immune system that provides protection against mobile genetic elements (viruses, transposable elements and conjugative plasmids). CRISPR clusters contain sequences complementary to antecedent mobile elements and target invading nucleic acids. CRISPR clusters are transcribed and processed into CRISPR RNA (crRNA).</text>
</comment>
<comment type="cofactor">
    <cofactor evidence="9">
        <name>Mg(2+)</name>
        <dbReference type="ChEBI" id="CHEBI:18420"/>
    </cofactor>
    <cofactor evidence="9">
        <name>Mn(2+)</name>
        <dbReference type="ChEBI" id="CHEBI:29035"/>
    </cofactor>
    <text evidence="9">Mg(2+) or Mn(2+) required for ssDNA cleavage activity.</text>
</comment>
<evidence type="ECO:0000256" key="2">
    <source>
        <dbReference type="ARBA" id="ARBA00022723"/>
    </source>
</evidence>
<dbReference type="GO" id="GO:0051607">
    <property type="term" value="P:defense response to virus"/>
    <property type="evidence" value="ECO:0007669"/>
    <property type="project" value="UniProtKB-KW"/>
</dbReference>
<dbReference type="Proteomes" id="UP000237798">
    <property type="component" value="Unassembled WGS sequence"/>
</dbReference>
<comment type="similarity">
    <text evidence="9">Belongs to the CRISPR-associated exonuclease Cas4 family.</text>
</comment>
<keyword evidence="3 9" id="KW-0378">Hydrolase</keyword>
<evidence type="ECO:0000256" key="3">
    <source>
        <dbReference type="ARBA" id="ARBA00022801"/>
    </source>
</evidence>
<proteinExistence type="inferred from homology"/>
<dbReference type="Gene3D" id="3.90.320.10">
    <property type="match status" value="1"/>
</dbReference>
<accession>A0A2T0B8S4</accession>
<keyword evidence="2 9" id="KW-0479">Metal-binding</keyword>
<name>A0A2T0B8S4_9CLOT</name>
<comment type="caution">
    <text evidence="11">The sequence shown here is derived from an EMBL/GenBank/DDBJ whole genome shotgun (WGS) entry which is preliminary data.</text>
</comment>